<name>A0ACC1HLU7_9FUNG</name>
<dbReference type="Proteomes" id="UP001145114">
    <property type="component" value="Unassembled WGS sequence"/>
</dbReference>
<keyword evidence="2" id="KW-1185">Reference proteome</keyword>
<organism evidence="1 2">
    <name type="scientific">Spiromyces aspiralis</name>
    <dbReference type="NCBI Taxonomy" id="68401"/>
    <lineage>
        <taxon>Eukaryota</taxon>
        <taxon>Fungi</taxon>
        <taxon>Fungi incertae sedis</taxon>
        <taxon>Zoopagomycota</taxon>
        <taxon>Kickxellomycotina</taxon>
        <taxon>Kickxellomycetes</taxon>
        <taxon>Kickxellales</taxon>
        <taxon>Kickxellaceae</taxon>
        <taxon>Spiromyces</taxon>
    </lineage>
</organism>
<evidence type="ECO:0000313" key="1">
    <source>
        <dbReference type="EMBL" id="KAJ1677518.1"/>
    </source>
</evidence>
<dbReference type="EMBL" id="JAMZIH010002331">
    <property type="protein sequence ID" value="KAJ1677518.1"/>
    <property type="molecule type" value="Genomic_DNA"/>
</dbReference>
<reference evidence="1" key="1">
    <citation type="submission" date="2022-06" db="EMBL/GenBank/DDBJ databases">
        <title>Phylogenomic reconstructions and comparative analyses of Kickxellomycotina fungi.</title>
        <authorList>
            <person name="Reynolds N.K."/>
            <person name="Stajich J.E."/>
            <person name="Barry K."/>
            <person name="Grigoriev I.V."/>
            <person name="Crous P."/>
            <person name="Smith M.E."/>
        </authorList>
    </citation>
    <scope>NUCLEOTIDE SEQUENCE</scope>
    <source>
        <strain evidence="1">RSA 2271</strain>
    </source>
</reference>
<sequence>MPATKRIVVFGASGFLGQAICKKAIGRNWDVIGIRPPSSSLDSEIRDNVEWRQGDALDPQTYRDILGSSDAVIHSIGAIMEKTNYKGWINTGARGMPADSDEQQQQQQQQQQDTFEKVNRDTALAIINTLIEAGNRKPFVFISAAAALPLINPRYIHTKRQVEAAMAAHSDNIIPLVFRP</sequence>
<proteinExistence type="predicted"/>
<accession>A0ACC1HLU7</accession>
<gene>
    <name evidence="1" type="ORF">EV182_006003</name>
</gene>
<protein>
    <submittedName>
        <fullName evidence="1">Uncharacterized protein</fullName>
    </submittedName>
</protein>
<feature type="non-terminal residue" evidence="1">
    <location>
        <position position="180"/>
    </location>
</feature>
<comment type="caution">
    <text evidence="1">The sequence shown here is derived from an EMBL/GenBank/DDBJ whole genome shotgun (WGS) entry which is preliminary data.</text>
</comment>
<evidence type="ECO:0000313" key="2">
    <source>
        <dbReference type="Proteomes" id="UP001145114"/>
    </source>
</evidence>